<organism evidence="3 4">
    <name type="scientific">Sporisorium graminicola</name>
    <dbReference type="NCBI Taxonomy" id="280036"/>
    <lineage>
        <taxon>Eukaryota</taxon>
        <taxon>Fungi</taxon>
        <taxon>Dikarya</taxon>
        <taxon>Basidiomycota</taxon>
        <taxon>Ustilaginomycotina</taxon>
        <taxon>Ustilaginomycetes</taxon>
        <taxon>Ustilaginales</taxon>
        <taxon>Ustilaginaceae</taxon>
        <taxon>Sporisorium</taxon>
    </lineage>
</organism>
<feature type="compositionally biased region" description="Polar residues" evidence="1">
    <location>
        <begin position="277"/>
        <end position="288"/>
    </location>
</feature>
<gene>
    <name evidence="3" type="ORF">EX895_003810</name>
</gene>
<dbReference type="AlphaFoldDB" id="A0A4U7KRY9"/>
<dbReference type="InterPro" id="IPR044851">
    <property type="entry name" value="Wax_synthase"/>
</dbReference>
<name>A0A4U7KRY9_9BASI</name>
<dbReference type="GO" id="GO:0006629">
    <property type="term" value="P:lipid metabolic process"/>
    <property type="evidence" value="ECO:0007669"/>
    <property type="project" value="InterPro"/>
</dbReference>
<reference evidence="3 4" key="1">
    <citation type="submission" date="2019-05" db="EMBL/GenBank/DDBJ databases">
        <title>Sporisorium graminicola CBS 10092 draft sequencing and annotation.</title>
        <authorList>
            <person name="Solano-Gonzalez S."/>
            <person name="Caddick M.X."/>
            <person name="Darby A."/>
        </authorList>
    </citation>
    <scope>NUCLEOTIDE SEQUENCE [LARGE SCALE GENOMIC DNA]</scope>
    <source>
        <strain evidence="3 4">CBS 10092</strain>
    </source>
</reference>
<dbReference type="GeneID" id="40726705"/>
<comment type="caution">
    <text evidence="3">The sequence shown here is derived from an EMBL/GenBank/DDBJ whole genome shotgun (WGS) entry which is preliminary data.</text>
</comment>
<accession>A0A4U7KRY9</accession>
<feature type="transmembrane region" description="Helical" evidence="2">
    <location>
        <begin position="503"/>
        <end position="523"/>
    </location>
</feature>
<dbReference type="PANTHER" id="PTHR31595">
    <property type="entry name" value="LONG-CHAIN-ALCOHOL O-FATTY-ACYLTRANSFERASE 3-RELATED"/>
    <property type="match status" value="1"/>
</dbReference>
<evidence type="ECO:0000256" key="1">
    <source>
        <dbReference type="SAM" id="MobiDB-lite"/>
    </source>
</evidence>
<sequence length="579" mass="64967">MSSSYTSHATHHLFVPHPTARPLPIWAAVVPPLTYYIALFLLPPLSSRTFSRSIRQAVSVARTALAAVSIYTFASLPFKYYYPGSAVLTYQLGLVGFYGASRVLDEFFLSHPRIPKRIFIAPAAKTANKQHGNIFRPYSADKNEEWETEPLPRKLASLERVWWALDLMISMRGIGWDFASADVRHDSHPWQPPSSAQLRRAFFKLFPILVGCTWVIHHLHPKHMSTVNPSILDLDPTRRILFVAATGISLYSLFDFGYTLTSAVALPILHDATSLASHSQSKSTNNRQGEGARHRVKMLQGSKKGGEESEKETDVENEEDTSAALQVRTLQYQQLSLRNIDFFPLLNPAGFTQATTVRRFWSYAWHRLFGRPFGVYGILPFTYVTYLAQDWVVGKLNDPKRKQARKEIWPSYHPDPMRALERGRADWAKVLGAFTASGIIHAVSEHAALGGRIAVPVTNIWLNRDYAKSMGHELGRPSAIAGKGLFRFSPLQVVPPISGAGEFSFFFLNGVAVVVEGAVARYVEKQRKRSSPNGKYYSMWYDNYISVAWTLAVLLFTGQAFVEGWIRSGISTEIGLVMS</sequence>
<dbReference type="EMBL" id="SRRM01000014">
    <property type="protein sequence ID" value="TKY87133.1"/>
    <property type="molecule type" value="Genomic_DNA"/>
</dbReference>
<feature type="transmembrane region" description="Helical" evidence="2">
    <location>
        <begin position="544"/>
        <end position="562"/>
    </location>
</feature>
<dbReference type="RefSeq" id="XP_029739118.1">
    <property type="nucleotide sequence ID" value="XM_029884408.1"/>
</dbReference>
<dbReference type="GO" id="GO:0008374">
    <property type="term" value="F:O-acyltransferase activity"/>
    <property type="evidence" value="ECO:0007669"/>
    <property type="project" value="InterPro"/>
</dbReference>
<evidence type="ECO:0000313" key="4">
    <source>
        <dbReference type="Proteomes" id="UP000306050"/>
    </source>
</evidence>
<keyword evidence="2" id="KW-0812">Transmembrane</keyword>
<keyword evidence="2" id="KW-1133">Transmembrane helix</keyword>
<feature type="transmembrane region" description="Helical" evidence="2">
    <location>
        <begin position="54"/>
        <end position="74"/>
    </location>
</feature>
<dbReference type="Proteomes" id="UP000306050">
    <property type="component" value="Chromosome SGRAM_22"/>
</dbReference>
<evidence type="ECO:0000313" key="3">
    <source>
        <dbReference type="EMBL" id="TKY87133.1"/>
    </source>
</evidence>
<protein>
    <submittedName>
        <fullName evidence="3">Uncharacterized protein</fullName>
    </submittedName>
</protein>
<dbReference type="KEGG" id="sgra:EX895_003810"/>
<feature type="region of interest" description="Disordered" evidence="1">
    <location>
        <begin position="277"/>
        <end position="321"/>
    </location>
</feature>
<keyword evidence="4" id="KW-1185">Reference proteome</keyword>
<keyword evidence="2" id="KW-0472">Membrane</keyword>
<dbReference type="PANTHER" id="PTHR31595:SF57">
    <property type="entry name" value="OS04G0481900 PROTEIN"/>
    <property type="match status" value="1"/>
</dbReference>
<proteinExistence type="predicted"/>
<feature type="compositionally biased region" description="Basic and acidic residues" evidence="1">
    <location>
        <begin position="304"/>
        <end position="314"/>
    </location>
</feature>
<evidence type="ECO:0000256" key="2">
    <source>
        <dbReference type="SAM" id="Phobius"/>
    </source>
</evidence>
<feature type="transmembrane region" description="Helical" evidence="2">
    <location>
        <begin position="23"/>
        <end position="42"/>
    </location>
</feature>
<dbReference type="OrthoDB" id="1077582at2759"/>